<feature type="region of interest" description="Disordered" evidence="1">
    <location>
        <begin position="1"/>
        <end position="20"/>
    </location>
</feature>
<evidence type="ECO:0000313" key="2">
    <source>
        <dbReference type="EMBL" id="EQC29196.1"/>
    </source>
</evidence>
<dbReference type="EMBL" id="JH767186">
    <property type="protein sequence ID" value="EQC29196.1"/>
    <property type="molecule type" value="Genomic_DNA"/>
</dbReference>
<evidence type="ECO:0000256" key="1">
    <source>
        <dbReference type="SAM" id="MobiDB-lite"/>
    </source>
</evidence>
<dbReference type="RefSeq" id="XP_008617374.1">
    <property type="nucleotide sequence ID" value="XM_008619152.1"/>
</dbReference>
<protein>
    <submittedName>
        <fullName evidence="2">Uncharacterized protein</fullName>
    </submittedName>
</protein>
<dbReference type="VEuPathDB" id="FungiDB:SDRG_13069"/>
<name>T0Q3M8_SAPDV</name>
<accession>T0Q3M8</accession>
<gene>
    <name evidence="2" type="ORF">SDRG_13069</name>
</gene>
<organism evidence="2 3">
    <name type="scientific">Saprolegnia diclina (strain VS20)</name>
    <dbReference type="NCBI Taxonomy" id="1156394"/>
    <lineage>
        <taxon>Eukaryota</taxon>
        <taxon>Sar</taxon>
        <taxon>Stramenopiles</taxon>
        <taxon>Oomycota</taxon>
        <taxon>Saprolegniomycetes</taxon>
        <taxon>Saprolegniales</taxon>
        <taxon>Saprolegniaceae</taxon>
        <taxon>Saprolegnia</taxon>
    </lineage>
</organism>
<dbReference type="GeneID" id="19953796"/>
<dbReference type="Proteomes" id="UP000030762">
    <property type="component" value="Unassembled WGS sequence"/>
</dbReference>
<keyword evidence="3" id="KW-1185">Reference proteome</keyword>
<reference evidence="2 3" key="1">
    <citation type="submission" date="2012-04" db="EMBL/GenBank/DDBJ databases">
        <title>The Genome Sequence of Saprolegnia declina VS20.</title>
        <authorList>
            <consortium name="The Broad Institute Genome Sequencing Platform"/>
            <person name="Russ C."/>
            <person name="Nusbaum C."/>
            <person name="Tyler B."/>
            <person name="van West P."/>
            <person name="Dieguez-Uribeondo J."/>
            <person name="de Bruijn I."/>
            <person name="Tripathy S."/>
            <person name="Jiang R."/>
            <person name="Young S.K."/>
            <person name="Zeng Q."/>
            <person name="Gargeya S."/>
            <person name="Fitzgerald M."/>
            <person name="Haas B."/>
            <person name="Abouelleil A."/>
            <person name="Alvarado L."/>
            <person name="Arachchi H.M."/>
            <person name="Berlin A."/>
            <person name="Chapman S.B."/>
            <person name="Goldberg J."/>
            <person name="Griggs A."/>
            <person name="Gujja S."/>
            <person name="Hansen M."/>
            <person name="Howarth C."/>
            <person name="Imamovic A."/>
            <person name="Larimer J."/>
            <person name="McCowen C."/>
            <person name="Montmayeur A."/>
            <person name="Murphy C."/>
            <person name="Neiman D."/>
            <person name="Pearson M."/>
            <person name="Priest M."/>
            <person name="Roberts A."/>
            <person name="Saif S."/>
            <person name="Shea T."/>
            <person name="Sisk P."/>
            <person name="Sykes S."/>
            <person name="Wortman J."/>
            <person name="Nusbaum C."/>
            <person name="Birren B."/>
        </authorList>
    </citation>
    <scope>NUCLEOTIDE SEQUENCE [LARGE SCALE GENOMIC DNA]</scope>
    <source>
        <strain evidence="2 3">VS20</strain>
    </source>
</reference>
<feature type="compositionally biased region" description="Low complexity" evidence="1">
    <location>
        <begin position="1"/>
        <end position="15"/>
    </location>
</feature>
<evidence type="ECO:0000313" key="3">
    <source>
        <dbReference type="Proteomes" id="UP000030762"/>
    </source>
</evidence>
<sequence length="115" mass="12100">MAPWDDAAASSSAPDETSAGACRSQSSTIAMLPSTIASSCDGCNLTNLTVSDSSFEVLKQLQEWNGDKTKYRGYSMDTSVYPDPVACRAIRGSIKLLWKTSAGAEIINACVVPGT</sequence>
<dbReference type="AlphaFoldDB" id="T0Q3M8"/>
<dbReference type="InParanoid" id="T0Q3M8"/>
<proteinExistence type="predicted"/>